<gene>
    <name evidence="3" type="ORF">BYL167_LOCUS21454</name>
    <name evidence="2" type="ORF">CJN711_LOCUS5045</name>
</gene>
<feature type="compositionally biased region" description="Low complexity" evidence="1">
    <location>
        <begin position="1"/>
        <end position="13"/>
    </location>
</feature>
<evidence type="ECO:0000313" key="3">
    <source>
        <dbReference type="EMBL" id="CAF4149428.1"/>
    </source>
</evidence>
<proteinExistence type="predicted"/>
<name>A0A814KX83_9BILA</name>
<organism evidence="2 4">
    <name type="scientific">Rotaria magnacalcarata</name>
    <dbReference type="NCBI Taxonomy" id="392030"/>
    <lineage>
        <taxon>Eukaryota</taxon>
        <taxon>Metazoa</taxon>
        <taxon>Spiralia</taxon>
        <taxon>Gnathifera</taxon>
        <taxon>Rotifera</taxon>
        <taxon>Eurotatoria</taxon>
        <taxon>Bdelloidea</taxon>
        <taxon>Philodinida</taxon>
        <taxon>Philodinidae</taxon>
        <taxon>Rotaria</taxon>
    </lineage>
</organism>
<feature type="compositionally biased region" description="Low complexity" evidence="1">
    <location>
        <begin position="22"/>
        <end position="40"/>
    </location>
</feature>
<dbReference type="Proteomes" id="UP000681967">
    <property type="component" value="Unassembled WGS sequence"/>
</dbReference>
<evidence type="ECO:0000256" key="1">
    <source>
        <dbReference type="SAM" id="MobiDB-lite"/>
    </source>
</evidence>
<accession>A0A814KX83</accession>
<feature type="non-terminal residue" evidence="2">
    <location>
        <position position="1"/>
    </location>
</feature>
<reference evidence="2" key="1">
    <citation type="submission" date="2021-02" db="EMBL/GenBank/DDBJ databases">
        <authorList>
            <person name="Nowell W R."/>
        </authorList>
    </citation>
    <scope>NUCLEOTIDE SEQUENCE</scope>
</reference>
<dbReference type="EMBL" id="CAJOBH010009799">
    <property type="protein sequence ID" value="CAF4149428.1"/>
    <property type="molecule type" value="Genomic_DNA"/>
</dbReference>
<evidence type="ECO:0000313" key="4">
    <source>
        <dbReference type="Proteomes" id="UP000663855"/>
    </source>
</evidence>
<sequence>SACCRTASAGTRTRTSRRGTCRRTASAGTRTRTSRRGTCG</sequence>
<protein>
    <submittedName>
        <fullName evidence="2">Uncharacterized protein</fullName>
    </submittedName>
</protein>
<dbReference type="Proteomes" id="UP000663855">
    <property type="component" value="Unassembled WGS sequence"/>
</dbReference>
<dbReference type="AlphaFoldDB" id="A0A814KX83"/>
<evidence type="ECO:0000313" key="2">
    <source>
        <dbReference type="EMBL" id="CAF1057055.1"/>
    </source>
</evidence>
<dbReference type="EMBL" id="CAJNOV010001271">
    <property type="protein sequence ID" value="CAF1057055.1"/>
    <property type="molecule type" value="Genomic_DNA"/>
</dbReference>
<feature type="region of interest" description="Disordered" evidence="1">
    <location>
        <begin position="1"/>
        <end position="40"/>
    </location>
</feature>
<comment type="caution">
    <text evidence="2">The sequence shown here is derived from an EMBL/GenBank/DDBJ whole genome shotgun (WGS) entry which is preliminary data.</text>
</comment>